<dbReference type="AlphaFoldDB" id="A0A6J8BVD6"/>
<dbReference type="PANTHER" id="PTHR22741:SF10">
    <property type="entry name" value="COILED-COIL DOMAIN-CONTAINING PROTEIN CG32809"/>
    <property type="match status" value="1"/>
</dbReference>
<dbReference type="PANTHER" id="PTHR22741">
    <property type="entry name" value="P140CAP/SNIP-RELATED"/>
    <property type="match status" value="1"/>
</dbReference>
<keyword evidence="1" id="KW-0175">Coiled coil</keyword>
<proteinExistence type="predicted"/>
<gene>
    <name evidence="4" type="ORF">MCOR_23275</name>
</gene>
<organism evidence="4 5">
    <name type="scientific">Mytilus coruscus</name>
    <name type="common">Sea mussel</name>
    <dbReference type="NCBI Taxonomy" id="42192"/>
    <lineage>
        <taxon>Eukaryota</taxon>
        <taxon>Metazoa</taxon>
        <taxon>Spiralia</taxon>
        <taxon>Lophotrochozoa</taxon>
        <taxon>Mollusca</taxon>
        <taxon>Bivalvia</taxon>
        <taxon>Autobranchia</taxon>
        <taxon>Pteriomorphia</taxon>
        <taxon>Mytilida</taxon>
        <taxon>Mytiloidea</taxon>
        <taxon>Mytilidae</taxon>
        <taxon>Mytilinae</taxon>
        <taxon>Mytilus</taxon>
    </lineage>
</organism>
<keyword evidence="5" id="KW-1185">Reference proteome</keyword>
<protein>
    <submittedName>
        <fullName evidence="4">SRCIN1</fullName>
    </submittedName>
</protein>
<dbReference type="GO" id="GO:0005737">
    <property type="term" value="C:cytoplasm"/>
    <property type="evidence" value="ECO:0007669"/>
    <property type="project" value="TreeGrafter"/>
</dbReference>
<reference evidence="4 5" key="1">
    <citation type="submission" date="2020-06" db="EMBL/GenBank/DDBJ databases">
        <authorList>
            <person name="Li R."/>
            <person name="Bekaert M."/>
        </authorList>
    </citation>
    <scope>NUCLEOTIDE SEQUENCE [LARGE SCALE GENOMIC DNA]</scope>
    <source>
        <strain evidence="5">wild</strain>
    </source>
</reference>
<accession>A0A6J8BVD6</accession>
<dbReference type="InterPro" id="IPR022782">
    <property type="entry name" value="AIP3-like_C"/>
</dbReference>
<feature type="region of interest" description="Disordered" evidence="2">
    <location>
        <begin position="317"/>
        <end position="338"/>
    </location>
</feature>
<evidence type="ECO:0000256" key="1">
    <source>
        <dbReference type="ARBA" id="ARBA00023054"/>
    </source>
</evidence>
<sequence length="430" mass="49418">MKDAIFGCMWGRPNPNGTPDSNQDTLEKKPFAQHVQSQKQSVGYMRAQYNRGNNTVSTHYVPHTSPPKKGSRQRSPGQRRTPRGLSPYDRERSPHRPTTLCTFPCQYALPRPVRSILKKPQRGHYLTEEDYFEDDSRKREAFMDMLAKRYPKYAEKISGTSSEDGYPIRPHARRPRDPHRRATVVTYNPANVRDYEDFETMSNVEGPVSFQRGSFMRNSLPIVRSPPNTYDRAMGMVFLVYQDETKKSDLPNEITHLDTVRALFVRSFQEKLNMEYLSSPKRKIYILDPRTSIYYQLEDLRDIKDRTVLKLLESDSDNPQKVRELPPEKRGKRSDQGIYETPATAITDQKVSDIFRAVSILRQVSVETSDIGHGCGISSSYTLAAAMLFYHCCDIVSDFIQLEKKNGMIQILPVELNVKDTCLTDSIGKK</sequence>
<evidence type="ECO:0000256" key="2">
    <source>
        <dbReference type="SAM" id="MobiDB-lite"/>
    </source>
</evidence>
<dbReference type="InterPro" id="IPR051825">
    <property type="entry name" value="SRCIN1"/>
</dbReference>
<evidence type="ECO:0000313" key="5">
    <source>
        <dbReference type="Proteomes" id="UP000507470"/>
    </source>
</evidence>
<evidence type="ECO:0000313" key="4">
    <source>
        <dbReference type="EMBL" id="CAC5387983.1"/>
    </source>
</evidence>
<feature type="compositionally biased region" description="Basic and acidic residues" evidence="2">
    <location>
        <begin position="318"/>
        <end position="335"/>
    </location>
</feature>
<dbReference type="Proteomes" id="UP000507470">
    <property type="component" value="Unassembled WGS sequence"/>
</dbReference>
<feature type="region of interest" description="Disordered" evidence="2">
    <location>
        <begin position="1"/>
        <end position="99"/>
    </location>
</feature>
<feature type="compositionally biased region" description="Basic residues" evidence="2">
    <location>
        <begin position="170"/>
        <end position="180"/>
    </location>
</feature>
<dbReference type="Pfam" id="PF03915">
    <property type="entry name" value="AIP3"/>
    <property type="match status" value="1"/>
</dbReference>
<feature type="domain" description="Actin interacting protein 3-like C-terminal" evidence="3">
    <location>
        <begin position="238"/>
        <end position="317"/>
    </location>
</feature>
<evidence type="ECO:0000259" key="3">
    <source>
        <dbReference type="Pfam" id="PF03915"/>
    </source>
</evidence>
<dbReference type="OrthoDB" id="6022652at2759"/>
<feature type="region of interest" description="Disordered" evidence="2">
    <location>
        <begin position="158"/>
        <end position="180"/>
    </location>
</feature>
<name>A0A6J8BVD6_MYTCO</name>
<feature type="compositionally biased region" description="Polar residues" evidence="2">
    <location>
        <begin position="15"/>
        <end position="24"/>
    </location>
</feature>
<dbReference type="EMBL" id="CACVKT020004106">
    <property type="protein sequence ID" value="CAC5387983.1"/>
    <property type="molecule type" value="Genomic_DNA"/>
</dbReference>